<dbReference type="PANTHER" id="PTHR42815:SF2">
    <property type="entry name" value="FAD-BINDING, PUTATIVE (AFU_ORTHOLOGUE AFUA_6G07600)-RELATED"/>
    <property type="match status" value="1"/>
</dbReference>
<dbReference type="InterPro" id="IPR012349">
    <property type="entry name" value="Split_barrel_FMN-bd"/>
</dbReference>
<protein>
    <submittedName>
        <fullName evidence="2">PPOX class probable FMN-dependent enzyme</fullName>
    </submittedName>
</protein>
<dbReference type="EMBL" id="JACJII010000001">
    <property type="protein sequence ID" value="MBA9004036.1"/>
    <property type="molecule type" value="Genomic_DNA"/>
</dbReference>
<evidence type="ECO:0000259" key="1">
    <source>
        <dbReference type="Pfam" id="PF01243"/>
    </source>
</evidence>
<dbReference type="PANTHER" id="PTHR42815">
    <property type="entry name" value="FAD-BINDING, PUTATIVE (AFU_ORTHOLOGUE AFUA_6G07600)-RELATED"/>
    <property type="match status" value="1"/>
</dbReference>
<accession>A0A7W3R8S3</accession>
<name>A0A7W3R8S3_9ACTN</name>
<dbReference type="InterPro" id="IPR024029">
    <property type="entry name" value="Pyridox_Oxase_FMN-dep"/>
</dbReference>
<dbReference type="RefSeq" id="WP_182705632.1">
    <property type="nucleotide sequence ID" value="NZ_JACJII010000001.1"/>
</dbReference>
<organism evidence="2 3">
    <name type="scientific">Thermomonospora cellulosilytica</name>
    <dbReference type="NCBI Taxonomy" id="1411118"/>
    <lineage>
        <taxon>Bacteria</taxon>
        <taxon>Bacillati</taxon>
        <taxon>Actinomycetota</taxon>
        <taxon>Actinomycetes</taxon>
        <taxon>Streptosporangiales</taxon>
        <taxon>Thermomonosporaceae</taxon>
        <taxon>Thermomonospora</taxon>
    </lineage>
</organism>
<evidence type="ECO:0000313" key="3">
    <source>
        <dbReference type="Proteomes" id="UP000539313"/>
    </source>
</evidence>
<proteinExistence type="predicted"/>
<evidence type="ECO:0000313" key="2">
    <source>
        <dbReference type="EMBL" id="MBA9004036.1"/>
    </source>
</evidence>
<feature type="domain" description="Pyridoxamine 5'-phosphate oxidase N-terminal" evidence="1">
    <location>
        <begin position="41"/>
        <end position="160"/>
    </location>
</feature>
<gene>
    <name evidence="2" type="ORF">HNR21_002918</name>
</gene>
<dbReference type="NCBIfam" id="TIGR04025">
    <property type="entry name" value="PPOX_FMN_DR2398"/>
    <property type="match status" value="1"/>
</dbReference>
<reference evidence="2 3" key="1">
    <citation type="submission" date="2020-08" db="EMBL/GenBank/DDBJ databases">
        <title>Sequencing the genomes of 1000 actinobacteria strains.</title>
        <authorList>
            <person name="Klenk H.-P."/>
        </authorList>
    </citation>
    <scope>NUCLEOTIDE SEQUENCE [LARGE SCALE GENOMIC DNA]</scope>
    <source>
        <strain evidence="2 3">DSM 45823</strain>
    </source>
</reference>
<dbReference type="Gene3D" id="2.30.110.10">
    <property type="entry name" value="Electron Transport, Fmn-binding Protein, Chain A"/>
    <property type="match status" value="1"/>
</dbReference>
<dbReference type="Pfam" id="PF01243">
    <property type="entry name" value="PNPOx_N"/>
    <property type="match status" value="1"/>
</dbReference>
<dbReference type="Proteomes" id="UP000539313">
    <property type="component" value="Unassembled WGS sequence"/>
</dbReference>
<sequence>MAGESLSDYEHDAVDSVERLREVYGEPNRLVIDKVADRLDATTARFVAASSLVIVGSQGADGRLDVSPRGGPPGFVRVLGERLLAMPDAKGNRRLDTLRNVAETGRVGMLFLVPGRPDTIRVNGRALISMRPELLERMPTEGGRPNAVLLVEPREVFMHCPRALNFSGAWKPEEWLAPGAAPSGGEMLAARMAELGRDLTAAHAEP</sequence>
<dbReference type="InterPro" id="IPR011576">
    <property type="entry name" value="Pyridox_Oxase_N"/>
</dbReference>
<comment type="caution">
    <text evidence="2">The sequence shown here is derived from an EMBL/GenBank/DDBJ whole genome shotgun (WGS) entry which is preliminary data.</text>
</comment>
<dbReference type="SUPFAM" id="SSF50475">
    <property type="entry name" value="FMN-binding split barrel"/>
    <property type="match status" value="1"/>
</dbReference>
<keyword evidence="3" id="KW-1185">Reference proteome</keyword>
<dbReference type="AlphaFoldDB" id="A0A7W3R8S3"/>